<proteinExistence type="predicted"/>
<evidence type="ECO:0000313" key="2">
    <source>
        <dbReference type="EMBL" id="VDM59066.1"/>
    </source>
</evidence>
<accession>A0A0R3PQ89</accession>
<evidence type="ECO:0000313" key="3">
    <source>
        <dbReference type="Proteomes" id="UP000267027"/>
    </source>
</evidence>
<dbReference type="WBParaSite" id="ACOC_0000748001-mRNA-1">
    <property type="protein sequence ID" value="ACOC_0000748001-mRNA-1"/>
    <property type="gene ID" value="ACOC_0000748001"/>
</dbReference>
<sequence length="86" mass="9557">MPRPRATESESCDEPTQKMKEGGSRRQRWSFAFKRRWFSTSSRDLKNDPESCINSPTSPGPCNMAGILISPRQTALGTPWSPGLTG</sequence>
<feature type="compositionally biased region" description="Basic and acidic residues" evidence="1">
    <location>
        <begin position="15"/>
        <end position="24"/>
    </location>
</feature>
<evidence type="ECO:0000313" key="4">
    <source>
        <dbReference type="WBParaSite" id="ACOC_0000748001-mRNA-1"/>
    </source>
</evidence>
<feature type="region of interest" description="Disordered" evidence="1">
    <location>
        <begin position="42"/>
        <end position="65"/>
    </location>
</feature>
<reference evidence="4" key="1">
    <citation type="submission" date="2017-02" db="UniProtKB">
        <authorList>
            <consortium name="WormBaseParasite"/>
        </authorList>
    </citation>
    <scope>IDENTIFICATION</scope>
</reference>
<keyword evidence="3" id="KW-1185">Reference proteome</keyword>
<evidence type="ECO:0000256" key="1">
    <source>
        <dbReference type="SAM" id="MobiDB-lite"/>
    </source>
</evidence>
<dbReference type="EMBL" id="UYYA01004044">
    <property type="protein sequence ID" value="VDM59066.1"/>
    <property type="molecule type" value="Genomic_DNA"/>
</dbReference>
<gene>
    <name evidence="2" type="ORF">ACOC_LOCUS7481</name>
</gene>
<name>A0A0R3PQ89_ANGCS</name>
<dbReference type="Proteomes" id="UP000267027">
    <property type="component" value="Unassembled WGS sequence"/>
</dbReference>
<dbReference type="STRING" id="334426.A0A0R3PQ89"/>
<dbReference type="OrthoDB" id="10515221at2759"/>
<protein>
    <submittedName>
        <fullName evidence="2 4">Uncharacterized protein</fullName>
    </submittedName>
</protein>
<feature type="region of interest" description="Disordered" evidence="1">
    <location>
        <begin position="1"/>
        <end position="26"/>
    </location>
</feature>
<reference evidence="2 3" key="2">
    <citation type="submission" date="2018-11" db="EMBL/GenBank/DDBJ databases">
        <authorList>
            <consortium name="Pathogen Informatics"/>
        </authorList>
    </citation>
    <scope>NUCLEOTIDE SEQUENCE [LARGE SCALE GENOMIC DNA]</scope>
    <source>
        <strain evidence="2 3">Costa Rica</strain>
    </source>
</reference>
<dbReference type="AlphaFoldDB" id="A0A0R3PQ89"/>
<organism evidence="4">
    <name type="scientific">Angiostrongylus costaricensis</name>
    <name type="common">Nematode worm</name>
    <dbReference type="NCBI Taxonomy" id="334426"/>
    <lineage>
        <taxon>Eukaryota</taxon>
        <taxon>Metazoa</taxon>
        <taxon>Ecdysozoa</taxon>
        <taxon>Nematoda</taxon>
        <taxon>Chromadorea</taxon>
        <taxon>Rhabditida</taxon>
        <taxon>Rhabditina</taxon>
        <taxon>Rhabditomorpha</taxon>
        <taxon>Strongyloidea</taxon>
        <taxon>Metastrongylidae</taxon>
        <taxon>Angiostrongylus</taxon>
    </lineage>
</organism>